<dbReference type="GeneID" id="96624035"/>
<feature type="compositionally biased region" description="Low complexity" evidence="1">
    <location>
        <begin position="335"/>
        <end position="346"/>
    </location>
</feature>
<dbReference type="InterPro" id="IPR047682">
    <property type="entry name" value="SepH-like"/>
</dbReference>
<evidence type="ECO:0000313" key="4">
    <source>
        <dbReference type="Proteomes" id="UP000516404"/>
    </source>
</evidence>
<feature type="region of interest" description="Disordered" evidence="1">
    <location>
        <begin position="335"/>
        <end position="508"/>
    </location>
</feature>
<dbReference type="Pfam" id="PF11268">
    <property type="entry name" value="DUF3071"/>
    <property type="match status" value="1"/>
</dbReference>
<keyword evidence="4" id="KW-1185">Reference proteome</keyword>
<dbReference type="InterPro" id="IPR021421">
    <property type="entry name" value="DUF3071"/>
</dbReference>
<dbReference type="NCBIfam" id="NF040712">
    <property type="entry name" value="SepH"/>
    <property type="match status" value="1"/>
</dbReference>
<feature type="compositionally biased region" description="Basic and acidic residues" evidence="1">
    <location>
        <begin position="462"/>
        <end position="483"/>
    </location>
</feature>
<feature type="compositionally biased region" description="Polar residues" evidence="1">
    <location>
        <begin position="438"/>
        <end position="461"/>
    </location>
</feature>
<evidence type="ECO:0000313" key="3">
    <source>
        <dbReference type="EMBL" id="QNV37054.1"/>
    </source>
</evidence>
<feature type="compositionally biased region" description="Basic and acidic residues" evidence="1">
    <location>
        <begin position="367"/>
        <end position="387"/>
    </location>
</feature>
<accession>A0A7H2BBK8</accession>
<sequence>MLNLRLVGIHDDGESLVLEAQDGTSYRLPIDQNLRTSITKARRAQPARALGSNGVFGPRDIQIRFRQGASVEEIVAESGWEANRVRRYEWPILAERSNIIQSAQNVVISAATAGRRSADHTARPLREHIAHVAENYGFSPDDAQWATWQQESGQWTVSVDFEFASEVRDALPRNAEFPARWTYNPANQSIYASNEAAYFLMGRDNAGDGPLPGIGTHDDKDAPVQVDEPKISEVRVPHNPAHNELLDELAARRGTPHANTVARPNTDESETQKTSSTFFSSSSPKRGTPNERKLAELLERARHSSTRTAPAQAESAPHHEIQPVPAVLNQNKNASATDDAALSSSDEQGENQSAPAEEQALSTESVEVEHLDTSHDATSEATDKSESTEESSQNQQSETSAPAAEEETSGQNTNTHNSLDSSVTDSFTSHDSDDAESTDSGANTEESEATNSLGDASQNSVEETKKDVDLVNKSAEEEAEPKPSARPNRSKRTSVPSWDDIIFGNQRR</sequence>
<organism evidence="3 4">
    <name type="scientific">Rothia terrae</name>
    <dbReference type="NCBI Taxonomy" id="396015"/>
    <lineage>
        <taxon>Bacteria</taxon>
        <taxon>Bacillati</taxon>
        <taxon>Actinomycetota</taxon>
        <taxon>Actinomycetes</taxon>
        <taxon>Micrococcales</taxon>
        <taxon>Micrococcaceae</taxon>
        <taxon>Rothia</taxon>
    </lineage>
</organism>
<feature type="domain" description="DUF3071" evidence="2">
    <location>
        <begin position="1"/>
        <end position="167"/>
    </location>
</feature>
<dbReference type="KEGG" id="rter:IDM49_07270"/>
<reference evidence="3 4" key="1">
    <citation type="submission" date="2020-09" db="EMBL/GenBank/DDBJ databases">
        <title>Investigation of environmental microbes.</title>
        <authorList>
            <person name="Ou Y."/>
            <person name="Kang Q."/>
        </authorList>
    </citation>
    <scope>NUCLEOTIDE SEQUENCE [LARGE SCALE GENOMIC DNA]</scope>
    <source>
        <strain evidence="3 4">KJZ-14</strain>
    </source>
</reference>
<dbReference type="AlphaFoldDB" id="A0A7H2BBK8"/>
<dbReference type="Proteomes" id="UP000516404">
    <property type="component" value="Chromosome"/>
</dbReference>
<evidence type="ECO:0000256" key="1">
    <source>
        <dbReference type="SAM" id="MobiDB-lite"/>
    </source>
</evidence>
<feature type="compositionally biased region" description="Polar residues" evidence="1">
    <location>
        <begin position="410"/>
        <end position="429"/>
    </location>
</feature>
<gene>
    <name evidence="3" type="ORF">IDM49_07270</name>
</gene>
<dbReference type="RefSeq" id="WP_190724020.1">
    <property type="nucleotide sequence ID" value="NZ_CP061539.1"/>
</dbReference>
<feature type="compositionally biased region" description="Low complexity" evidence="1">
    <location>
        <begin position="390"/>
        <end position="403"/>
    </location>
</feature>
<dbReference type="EMBL" id="CP061539">
    <property type="protein sequence ID" value="QNV37054.1"/>
    <property type="molecule type" value="Genomic_DNA"/>
</dbReference>
<protein>
    <submittedName>
        <fullName evidence="3">DUF3071 domain-containing protein</fullName>
    </submittedName>
</protein>
<feature type="compositionally biased region" description="Polar residues" evidence="1">
    <location>
        <begin position="350"/>
        <end position="365"/>
    </location>
</feature>
<proteinExistence type="predicted"/>
<feature type="compositionally biased region" description="Basic and acidic residues" evidence="1">
    <location>
        <begin position="288"/>
        <end position="302"/>
    </location>
</feature>
<name>A0A7H2BBK8_9MICC</name>
<evidence type="ECO:0000259" key="2">
    <source>
        <dbReference type="Pfam" id="PF11268"/>
    </source>
</evidence>
<feature type="compositionally biased region" description="Low complexity" evidence="1">
    <location>
        <begin position="274"/>
        <end position="283"/>
    </location>
</feature>
<feature type="region of interest" description="Disordered" evidence="1">
    <location>
        <begin position="252"/>
        <end position="322"/>
    </location>
</feature>